<feature type="transmembrane region" description="Helical" evidence="9">
    <location>
        <begin position="33"/>
        <end position="55"/>
    </location>
</feature>
<evidence type="ECO:0000256" key="7">
    <source>
        <dbReference type="ARBA" id="ARBA00022989"/>
    </source>
</evidence>
<dbReference type="Pfam" id="PF03169">
    <property type="entry name" value="OPT"/>
    <property type="match status" value="1"/>
</dbReference>
<dbReference type="GeneID" id="30178507"/>
<dbReference type="InterPro" id="IPR004813">
    <property type="entry name" value="OPT"/>
</dbReference>
<gene>
    <name evidence="10" type="ORF">PICMEDRAFT_179420</name>
</gene>
<evidence type="ECO:0000313" key="10">
    <source>
        <dbReference type="EMBL" id="ODQ44050.1"/>
    </source>
</evidence>
<dbReference type="RefSeq" id="XP_019015163.1">
    <property type="nucleotide sequence ID" value="XM_019161820.1"/>
</dbReference>
<evidence type="ECO:0000256" key="3">
    <source>
        <dbReference type="ARBA" id="ARBA00022448"/>
    </source>
</evidence>
<evidence type="ECO:0000256" key="6">
    <source>
        <dbReference type="ARBA" id="ARBA00022927"/>
    </source>
</evidence>
<keyword evidence="11" id="KW-1185">Reference proteome</keyword>
<dbReference type="GO" id="GO:0016020">
    <property type="term" value="C:membrane"/>
    <property type="evidence" value="ECO:0007669"/>
    <property type="project" value="UniProtKB-SubCell"/>
</dbReference>
<dbReference type="GO" id="GO:0015031">
    <property type="term" value="P:protein transport"/>
    <property type="evidence" value="ECO:0007669"/>
    <property type="project" value="UniProtKB-KW"/>
</dbReference>
<dbReference type="EMBL" id="KV454009">
    <property type="protein sequence ID" value="ODQ44050.1"/>
    <property type="molecule type" value="Genomic_DNA"/>
</dbReference>
<keyword evidence="8 9" id="KW-0472">Membrane</keyword>
<evidence type="ECO:0000256" key="2">
    <source>
        <dbReference type="ARBA" id="ARBA00008807"/>
    </source>
</evidence>
<name>A0A1E3ND12_9ASCO</name>
<evidence type="ECO:0000256" key="4">
    <source>
        <dbReference type="ARBA" id="ARBA00022692"/>
    </source>
</evidence>
<feature type="transmembrane region" description="Helical" evidence="9">
    <location>
        <begin position="133"/>
        <end position="155"/>
    </location>
</feature>
<evidence type="ECO:0000256" key="8">
    <source>
        <dbReference type="ARBA" id="ARBA00023136"/>
    </source>
</evidence>
<evidence type="ECO:0000256" key="5">
    <source>
        <dbReference type="ARBA" id="ARBA00022856"/>
    </source>
</evidence>
<dbReference type="InterPro" id="IPR004648">
    <property type="entry name" value="Oligpept_transpt"/>
</dbReference>
<keyword evidence="3" id="KW-0813">Transport</keyword>
<evidence type="ECO:0000256" key="9">
    <source>
        <dbReference type="SAM" id="Phobius"/>
    </source>
</evidence>
<accession>A0A1E3ND12</accession>
<keyword evidence="7 9" id="KW-1133">Transmembrane helix</keyword>
<comment type="subcellular location">
    <subcellularLocation>
        <location evidence="1">Membrane</location>
        <topology evidence="1">Multi-pass membrane protein</topology>
    </subcellularLocation>
</comment>
<dbReference type="AlphaFoldDB" id="A0A1E3ND12"/>
<evidence type="ECO:0000313" key="11">
    <source>
        <dbReference type="Proteomes" id="UP000094455"/>
    </source>
</evidence>
<evidence type="ECO:0008006" key="12">
    <source>
        <dbReference type="Google" id="ProtNLM"/>
    </source>
</evidence>
<organism evidence="10 11">
    <name type="scientific">Pichia membranifaciens NRRL Y-2026</name>
    <dbReference type="NCBI Taxonomy" id="763406"/>
    <lineage>
        <taxon>Eukaryota</taxon>
        <taxon>Fungi</taxon>
        <taxon>Dikarya</taxon>
        <taxon>Ascomycota</taxon>
        <taxon>Saccharomycotina</taxon>
        <taxon>Pichiomycetes</taxon>
        <taxon>Pichiales</taxon>
        <taxon>Pichiaceae</taxon>
        <taxon>Pichia</taxon>
    </lineage>
</organism>
<dbReference type="GO" id="GO:0035673">
    <property type="term" value="F:oligopeptide transmembrane transporter activity"/>
    <property type="evidence" value="ECO:0007669"/>
    <property type="project" value="InterPro"/>
</dbReference>
<keyword evidence="5" id="KW-0571">Peptide transport</keyword>
<comment type="similarity">
    <text evidence="2">Belongs to the oligopeptide OPT transporter family.</text>
</comment>
<keyword evidence="4 9" id="KW-0812">Transmembrane</keyword>
<protein>
    <recommendedName>
        <fullName evidence="12">Oligopeptide transporter</fullName>
    </recommendedName>
</protein>
<proteinExistence type="inferred from homology"/>
<dbReference type="Proteomes" id="UP000094455">
    <property type="component" value="Unassembled WGS sequence"/>
</dbReference>
<dbReference type="OrthoDB" id="9986677at2759"/>
<dbReference type="PANTHER" id="PTHR22601">
    <property type="entry name" value="ISP4 LIKE PROTEIN"/>
    <property type="match status" value="1"/>
</dbReference>
<sequence>MTLKALGYNIDGQAESFISDQKLAHYSKIPQRAVFRGQIFGCLLQIIVTLCVINWEISNVKGLCTPKQESRFSCPQEKYFPKQTKHFYPTLIIGGMLVFAPYNLSYYYPAFVLGYIFNHFIKGRYLSWWERYNFVLSAGLNTGTAFSAVIIFFAVQYHPVVLSWWGNNVPYAGTDGQADGYQMSLLDPASQPDGYFGLRLHNSTG</sequence>
<keyword evidence="6" id="KW-0653">Protein transport</keyword>
<evidence type="ECO:0000256" key="1">
    <source>
        <dbReference type="ARBA" id="ARBA00004141"/>
    </source>
</evidence>
<reference evidence="10 11" key="1">
    <citation type="journal article" date="2016" name="Proc. Natl. Acad. Sci. U.S.A.">
        <title>Comparative genomics of biotechnologically important yeasts.</title>
        <authorList>
            <person name="Riley R."/>
            <person name="Haridas S."/>
            <person name="Wolfe K.H."/>
            <person name="Lopes M.R."/>
            <person name="Hittinger C.T."/>
            <person name="Goeker M."/>
            <person name="Salamov A.A."/>
            <person name="Wisecaver J.H."/>
            <person name="Long T.M."/>
            <person name="Calvey C.H."/>
            <person name="Aerts A.L."/>
            <person name="Barry K.W."/>
            <person name="Choi C."/>
            <person name="Clum A."/>
            <person name="Coughlan A.Y."/>
            <person name="Deshpande S."/>
            <person name="Douglass A.P."/>
            <person name="Hanson S.J."/>
            <person name="Klenk H.-P."/>
            <person name="LaButti K.M."/>
            <person name="Lapidus A."/>
            <person name="Lindquist E.A."/>
            <person name="Lipzen A.M."/>
            <person name="Meier-Kolthoff J.P."/>
            <person name="Ohm R.A."/>
            <person name="Otillar R.P."/>
            <person name="Pangilinan J.L."/>
            <person name="Peng Y."/>
            <person name="Rokas A."/>
            <person name="Rosa C.A."/>
            <person name="Scheuner C."/>
            <person name="Sibirny A.A."/>
            <person name="Slot J.C."/>
            <person name="Stielow J.B."/>
            <person name="Sun H."/>
            <person name="Kurtzman C.P."/>
            <person name="Blackwell M."/>
            <person name="Grigoriev I.V."/>
            <person name="Jeffries T.W."/>
        </authorList>
    </citation>
    <scope>NUCLEOTIDE SEQUENCE [LARGE SCALE GENOMIC DNA]</scope>
    <source>
        <strain evidence="10 11">NRRL Y-2026</strain>
    </source>
</reference>